<feature type="domain" description="UBC core" evidence="2">
    <location>
        <begin position="1"/>
        <end position="100"/>
    </location>
</feature>
<dbReference type="InterPro" id="IPR000608">
    <property type="entry name" value="UBC"/>
</dbReference>
<comment type="caution">
    <text evidence="3">The sequence shown here is derived from an EMBL/GenBank/DDBJ whole genome shotgun (WGS) entry which is preliminary data.</text>
</comment>
<sequence length="100" mass="10996">MLWNTVIFGPADTPFEDGTFKLLLTFDPNKPPTVKFLSQMFHPNVYANGELCPGLDILQNWWSLTYDVAAILTSSTTPDAQPDAQPAALALAYTILTPSH</sequence>
<evidence type="ECO:0000256" key="1">
    <source>
        <dbReference type="ARBA" id="ARBA00022786"/>
    </source>
</evidence>
<dbReference type="Gene3D" id="3.10.110.10">
    <property type="entry name" value="Ubiquitin Conjugating Enzyme"/>
    <property type="match status" value="1"/>
</dbReference>
<gene>
    <name evidence="3" type="ORF">D9615_007537</name>
</gene>
<protein>
    <recommendedName>
        <fullName evidence="2">UBC core domain-containing protein</fullName>
    </recommendedName>
</protein>
<evidence type="ECO:0000313" key="4">
    <source>
        <dbReference type="Proteomes" id="UP000565441"/>
    </source>
</evidence>
<evidence type="ECO:0000259" key="2">
    <source>
        <dbReference type="PROSITE" id="PS50127"/>
    </source>
</evidence>
<dbReference type="AlphaFoldDB" id="A0A8H5M2I2"/>
<dbReference type="SMART" id="SM00212">
    <property type="entry name" value="UBCc"/>
    <property type="match status" value="1"/>
</dbReference>
<dbReference type="Pfam" id="PF00179">
    <property type="entry name" value="UQ_con"/>
    <property type="match status" value="1"/>
</dbReference>
<keyword evidence="4" id="KW-1185">Reference proteome</keyword>
<organism evidence="3 4">
    <name type="scientific">Tricholomella constricta</name>
    <dbReference type="NCBI Taxonomy" id="117010"/>
    <lineage>
        <taxon>Eukaryota</taxon>
        <taxon>Fungi</taxon>
        <taxon>Dikarya</taxon>
        <taxon>Basidiomycota</taxon>
        <taxon>Agaricomycotina</taxon>
        <taxon>Agaricomycetes</taxon>
        <taxon>Agaricomycetidae</taxon>
        <taxon>Agaricales</taxon>
        <taxon>Tricholomatineae</taxon>
        <taxon>Lyophyllaceae</taxon>
        <taxon>Tricholomella</taxon>
    </lineage>
</organism>
<dbReference type="InterPro" id="IPR050113">
    <property type="entry name" value="Ub_conjugating_enzyme"/>
</dbReference>
<dbReference type="PROSITE" id="PS50127">
    <property type="entry name" value="UBC_2"/>
    <property type="match status" value="1"/>
</dbReference>
<evidence type="ECO:0000313" key="3">
    <source>
        <dbReference type="EMBL" id="KAF5378204.1"/>
    </source>
</evidence>
<reference evidence="3 4" key="1">
    <citation type="journal article" date="2020" name="ISME J.">
        <title>Uncovering the hidden diversity of litter-decomposition mechanisms in mushroom-forming fungi.</title>
        <authorList>
            <person name="Floudas D."/>
            <person name="Bentzer J."/>
            <person name="Ahren D."/>
            <person name="Johansson T."/>
            <person name="Persson P."/>
            <person name="Tunlid A."/>
        </authorList>
    </citation>
    <scope>NUCLEOTIDE SEQUENCE [LARGE SCALE GENOMIC DNA]</scope>
    <source>
        <strain evidence="3 4">CBS 661.87</strain>
    </source>
</reference>
<keyword evidence="1" id="KW-0833">Ubl conjugation pathway</keyword>
<proteinExistence type="predicted"/>
<dbReference type="PANTHER" id="PTHR24067">
    <property type="entry name" value="UBIQUITIN-CONJUGATING ENZYME E2"/>
    <property type="match status" value="1"/>
</dbReference>
<name>A0A8H5M2I2_9AGAR</name>
<dbReference type="EMBL" id="JAACJP010000021">
    <property type="protein sequence ID" value="KAF5378204.1"/>
    <property type="molecule type" value="Genomic_DNA"/>
</dbReference>
<dbReference type="OrthoDB" id="9984419at2759"/>
<dbReference type="InterPro" id="IPR016135">
    <property type="entry name" value="UBQ-conjugating_enzyme/RWD"/>
</dbReference>
<dbReference type="Proteomes" id="UP000565441">
    <property type="component" value="Unassembled WGS sequence"/>
</dbReference>
<dbReference type="SUPFAM" id="SSF54495">
    <property type="entry name" value="UBC-like"/>
    <property type="match status" value="1"/>
</dbReference>
<accession>A0A8H5M2I2</accession>